<evidence type="ECO:0008006" key="4">
    <source>
        <dbReference type="Google" id="ProtNLM"/>
    </source>
</evidence>
<name>A0A244CQZ1_PSEDV</name>
<feature type="chain" id="PRO_5012105545" description="Lipoprotein" evidence="1">
    <location>
        <begin position="19"/>
        <end position="148"/>
    </location>
</feature>
<reference evidence="2 3" key="1">
    <citation type="submission" date="2017-02" db="EMBL/GenBank/DDBJ databases">
        <title>Pseudoalteromonas ulvae TC14 Genome.</title>
        <authorList>
            <person name="Molmeret M."/>
        </authorList>
    </citation>
    <scope>NUCLEOTIDE SEQUENCE [LARGE SCALE GENOMIC DNA]</scope>
    <source>
        <strain evidence="2">TC14</strain>
    </source>
</reference>
<keyword evidence="3" id="KW-1185">Reference proteome</keyword>
<dbReference type="PROSITE" id="PS51257">
    <property type="entry name" value="PROKAR_LIPOPROTEIN"/>
    <property type="match status" value="1"/>
</dbReference>
<accession>A0A244CQZ1</accession>
<dbReference type="InterPro" id="IPR045500">
    <property type="entry name" value="DUF6491"/>
</dbReference>
<evidence type="ECO:0000313" key="3">
    <source>
        <dbReference type="Proteomes" id="UP000194841"/>
    </source>
</evidence>
<gene>
    <name evidence="2" type="ORF">B1199_06595</name>
</gene>
<keyword evidence="1" id="KW-0732">Signal</keyword>
<dbReference type="EMBL" id="MWPV01000002">
    <property type="protein sequence ID" value="OUL58022.1"/>
    <property type="molecule type" value="Genomic_DNA"/>
</dbReference>
<organism evidence="2 3">
    <name type="scientific">Pseudoalteromonas ulvae</name>
    <dbReference type="NCBI Taxonomy" id="107327"/>
    <lineage>
        <taxon>Bacteria</taxon>
        <taxon>Pseudomonadati</taxon>
        <taxon>Pseudomonadota</taxon>
        <taxon>Gammaproteobacteria</taxon>
        <taxon>Alteromonadales</taxon>
        <taxon>Pseudoalteromonadaceae</taxon>
        <taxon>Pseudoalteromonas</taxon>
    </lineage>
</organism>
<dbReference type="Pfam" id="PF20101">
    <property type="entry name" value="DUF6491"/>
    <property type="match status" value="1"/>
</dbReference>
<dbReference type="AlphaFoldDB" id="A0A244CQZ1"/>
<dbReference type="OrthoDB" id="6385999at2"/>
<dbReference type="Proteomes" id="UP000194841">
    <property type="component" value="Unassembled WGS sequence"/>
</dbReference>
<protein>
    <recommendedName>
        <fullName evidence="4">Lipoprotein</fullName>
    </recommendedName>
</protein>
<sequence>MKNLLTVTLISVSLLGCASTTMSSKERNTSYAQYVKGENLSSKDKITSFKYDGWKSLSDNYLIITTIQKDDYLIETKGKCVNLNDSISIKLNRSSNSSLDKFGDTITPISSSTEDYITTNCHIKSIYPISDKQVDYLVNIGQSVQKQS</sequence>
<feature type="signal peptide" evidence="1">
    <location>
        <begin position="1"/>
        <end position="18"/>
    </location>
</feature>
<dbReference type="RefSeq" id="WP_086743329.1">
    <property type="nucleotide sequence ID" value="NZ_MWPV01000002.1"/>
</dbReference>
<evidence type="ECO:0000256" key="1">
    <source>
        <dbReference type="SAM" id="SignalP"/>
    </source>
</evidence>
<evidence type="ECO:0000313" key="2">
    <source>
        <dbReference type="EMBL" id="OUL58022.1"/>
    </source>
</evidence>
<proteinExistence type="predicted"/>
<comment type="caution">
    <text evidence="2">The sequence shown here is derived from an EMBL/GenBank/DDBJ whole genome shotgun (WGS) entry which is preliminary data.</text>
</comment>